<sequence length="26" mass="2721">MNMLVQLAANQGGGDSGKHPPAHRPH</sequence>
<accession>A0A0E9TQC0</accession>
<name>A0A0E9TQC0_ANGAN</name>
<protein>
    <submittedName>
        <fullName evidence="2">Uncharacterized protein</fullName>
    </submittedName>
</protein>
<reference evidence="2" key="2">
    <citation type="journal article" date="2015" name="Fish Shellfish Immunol.">
        <title>Early steps in the European eel (Anguilla anguilla)-Vibrio vulnificus interaction in the gills: Role of the RtxA13 toxin.</title>
        <authorList>
            <person name="Callol A."/>
            <person name="Pajuelo D."/>
            <person name="Ebbesson L."/>
            <person name="Teles M."/>
            <person name="MacKenzie S."/>
            <person name="Amaro C."/>
        </authorList>
    </citation>
    <scope>NUCLEOTIDE SEQUENCE</scope>
</reference>
<proteinExistence type="predicted"/>
<organism evidence="2">
    <name type="scientific">Anguilla anguilla</name>
    <name type="common">European freshwater eel</name>
    <name type="synonym">Muraena anguilla</name>
    <dbReference type="NCBI Taxonomy" id="7936"/>
    <lineage>
        <taxon>Eukaryota</taxon>
        <taxon>Metazoa</taxon>
        <taxon>Chordata</taxon>
        <taxon>Craniata</taxon>
        <taxon>Vertebrata</taxon>
        <taxon>Euteleostomi</taxon>
        <taxon>Actinopterygii</taxon>
        <taxon>Neopterygii</taxon>
        <taxon>Teleostei</taxon>
        <taxon>Anguilliformes</taxon>
        <taxon>Anguillidae</taxon>
        <taxon>Anguilla</taxon>
    </lineage>
</organism>
<dbReference type="AlphaFoldDB" id="A0A0E9TQC0"/>
<evidence type="ECO:0000313" key="2">
    <source>
        <dbReference type="EMBL" id="JAH55736.1"/>
    </source>
</evidence>
<evidence type="ECO:0000256" key="1">
    <source>
        <dbReference type="SAM" id="MobiDB-lite"/>
    </source>
</evidence>
<reference evidence="2" key="1">
    <citation type="submission" date="2014-11" db="EMBL/GenBank/DDBJ databases">
        <authorList>
            <person name="Amaro Gonzalez C."/>
        </authorList>
    </citation>
    <scope>NUCLEOTIDE SEQUENCE</scope>
</reference>
<feature type="region of interest" description="Disordered" evidence="1">
    <location>
        <begin position="1"/>
        <end position="26"/>
    </location>
</feature>
<dbReference type="EMBL" id="GBXM01052841">
    <property type="protein sequence ID" value="JAH55736.1"/>
    <property type="molecule type" value="Transcribed_RNA"/>
</dbReference>